<dbReference type="SUPFAM" id="SSF55874">
    <property type="entry name" value="ATPase domain of HSP90 chaperone/DNA topoisomerase II/histidine kinase"/>
    <property type="match status" value="1"/>
</dbReference>
<dbReference type="GO" id="GO:0016020">
    <property type="term" value="C:membrane"/>
    <property type="evidence" value="ECO:0007669"/>
    <property type="project" value="InterPro"/>
</dbReference>
<dbReference type="PANTHER" id="PTHR34220">
    <property type="entry name" value="SENSOR HISTIDINE KINASE YPDA"/>
    <property type="match status" value="1"/>
</dbReference>
<feature type="transmembrane region" description="Helical" evidence="1">
    <location>
        <begin position="29"/>
        <end position="50"/>
    </location>
</feature>
<evidence type="ECO:0000313" key="3">
    <source>
        <dbReference type="EMBL" id="CTP84270.1"/>
    </source>
</evidence>
<name>A0A0K2ZLH2_9XANT</name>
<evidence type="ECO:0000259" key="2">
    <source>
        <dbReference type="Pfam" id="PF06580"/>
    </source>
</evidence>
<keyword evidence="1" id="KW-1133">Transmembrane helix</keyword>
<sequence>MKDSTSFDDTMPQSEPYAPSMLEGLQQPAVIIGIWITGEALACILALAPGNAGERLIVFGIASLLIQWVALSTLLAMHLARRWLQRWPVGVQLGGALLTMVASTGLAQICFMLLFGSVAPSPSLAGALPGILNAMGIAFIAGLLGLVAIRNHLRVQALSVRAVRAELEALQARTHPHFLFNTLNVGAALVHSQPDATERLLLDLADLFRASLQGRHEMPLEEEIELARRYLAIEQLRLGPRLDVEWRIESALPSLHLPALCLQALVENAVRHGVEPRTAASKVIVAIARHADGVRIAVSNDTLPRQARPDSRGHGIGQSSIRRRISDLHPCSHLHIEDCDERYAVTIDIPLQARAAPSTRRWRPLTLK</sequence>
<feature type="transmembrane region" description="Helical" evidence="1">
    <location>
        <begin position="56"/>
        <end position="77"/>
    </location>
</feature>
<reference evidence="3 4" key="1">
    <citation type="submission" date="2015-07" db="EMBL/GenBank/DDBJ databases">
        <authorList>
            <person name="Noorani M."/>
        </authorList>
    </citation>
    <scope>NUCLEOTIDE SEQUENCE [LARGE SCALE GENOMIC DNA]</scope>
    <source>
        <strain evidence="3">LMG728</strain>
    </source>
</reference>
<keyword evidence="1" id="KW-0472">Membrane</keyword>
<dbReference type="Gene3D" id="3.30.565.10">
    <property type="entry name" value="Histidine kinase-like ATPase, C-terminal domain"/>
    <property type="match status" value="1"/>
</dbReference>
<dbReference type="GO" id="GO:0000155">
    <property type="term" value="F:phosphorelay sensor kinase activity"/>
    <property type="evidence" value="ECO:0007669"/>
    <property type="project" value="InterPro"/>
</dbReference>
<feature type="transmembrane region" description="Helical" evidence="1">
    <location>
        <begin position="127"/>
        <end position="149"/>
    </location>
</feature>
<dbReference type="EMBL" id="CXOK01000014">
    <property type="protein sequence ID" value="CTP84270.1"/>
    <property type="molecule type" value="Genomic_DNA"/>
</dbReference>
<dbReference type="Pfam" id="PF06580">
    <property type="entry name" value="His_kinase"/>
    <property type="match status" value="1"/>
</dbReference>
<protein>
    <recommendedName>
        <fullName evidence="2">Signal transduction histidine kinase internal region domain-containing protein</fullName>
    </recommendedName>
</protein>
<feature type="transmembrane region" description="Helical" evidence="1">
    <location>
        <begin position="89"/>
        <end position="115"/>
    </location>
</feature>
<evidence type="ECO:0000313" key="4">
    <source>
        <dbReference type="Proteomes" id="UP000041247"/>
    </source>
</evidence>
<dbReference type="PANTHER" id="PTHR34220:SF7">
    <property type="entry name" value="SENSOR HISTIDINE KINASE YPDA"/>
    <property type="match status" value="1"/>
</dbReference>
<gene>
    <name evidence="3" type="ORF">XTPLMG728_0498</name>
</gene>
<dbReference type="RefSeq" id="WP_186007660.1">
    <property type="nucleotide sequence ID" value="NZ_CP076250.1"/>
</dbReference>
<proteinExistence type="predicted"/>
<organism evidence="3 4">
    <name type="scientific">Xanthomonas graminis pv. poae</name>
    <dbReference type="NCBI Taxonomy" id="227946"/>
    <lineage>
        <taxon>Bacteria</taxon>
        <taxon>Pseudomonadati</taxon>
        <taxon>Pseudomonadota</taxon>
        <taxon>Gammaproteobacteria</taxon>
        <taxon>Lysobacterales</taxon>
        <taxon>Lysobacteraceae</taxon>
        <taxon>Xanthomonas</taxon>
        <taxon>Xanthomonas translucens group</taxon>
        <taxon>Xanthomonas graminis</taxon>
    </lineage>
</organism>
<dbReference type="AlphaFoldDB" id="A0A0K2ZLH2"/>
<evidence type="ECO:0000256" key="1">
    <source>
        <dbReference type="SAM" id="Phobius"/>
    </source>
</evidence>
<dbReference type="Proteomes" id="UP000041247">
    <property type="component" value="Unassembled WGS sequence"/>
</dbReference>
<dbReference type="InterPro" id="IPR036890">
    <property type="entry name" value="HATPase_C_sf"/>
</dbReference>
<feature type="domain" description="Signal transduction histidine kinase internal region" evidence="2">
    <location>
        <begin position="165"/>
        <end position="242"/>
    </location>
</feature>
<dbReference type="InterPro" id="IPR050640">
    <property type="entry name" value="Bact_2-comp_sensor_kinase"/>
</dbReference>
<keyword evidence="1" id="KW-0812">Transmembrane</keyword>
<accession>A0A0K2ZLH2</accession>
<dbReference type="InterPro" id="IPR010559">
    <property type="entry name" value="Sig_transdc_His_kin_internal"/>
</dbReference>